<dbReference type="Proteomes" id="UP001652581">
    <property type="component" value="Chromosome 9"/>
</dbReference>
<feature type="compositionally biased region" description="Polar residues" evidence="1">
    <location>
        <begin position="208"/>
        <end position="217"/>
    </location>
</feature>
<feature type="region of interest" description="Disordered" evidence="1">
    <location>
        <begin position="188"/>
        <end position="227"/>
    </location>
</feature>
<gene>
    <name evidence="3" type="primary">LOC116281933</name>
</gene>
<evidence type="ECO:0000313" key="2">
    <source>
        <dbReference type="Proteomes" id="UP001652581"/>
    </source>
</evidence>
<protein>
    <submittedName>
        <fullName evidence="3">Uncharacterized protein isoform X1</fullName>
    </submittedName>
</protein>
<sequence length="227" mass="24965">MRVEWSPDPEKMLNGQSPLPIGVPCAGWPACGTRLLRREAGLSDVGSIPGSLGIQPGEGLAASGRRKARAAYMLMAQRGEASCHVMRQMKRVSRQKTRSAKSQLLFWREVNVLWNFNNGCLETKQRSPLQMRNTRPVLGEITGTFQDLSSKEGQCHIVSHGDKKCLDLRGSSDTCIFRSPFGRVDGGIQTRGSGSGTWEARIPPTGSCHLSRSSPKTLSDENKREKK</sequence>
<organism evidence="2 3">
    <name type="scientific">Vicugna pacos</name>
    <name type="common">Alpaca</name>
    <name type="synonym">Lama pacos</name>
    <dbReference type="NCBI Taxonomy" id="30538"/>
    <lineage>
        <taxon>Eukaryota</taxon>
        <taxon>Metazoa</taxon>
        <taxon>Chordata</taxon>
        <taxon>Craniata</taxon>
        <taxon>Vertebrata</taxon>
        <taxon>Euteleostomi</taxon>
        <taxon>Mammalia</taxon>
        <taxon>Eutheria</taxon>
        <taxon>Laurasiatheria</taxon>
        <taxon>Artiodactyla</taxon>
        <taxon>Tylopoda</taxon>
        <taxon>Camelidae</taxon>
        <taxon>Vicugna</taxon>
    </lineage>
</organism>
<reference evidence="3" key="1">
    <citation type="submission" date="2025-08" db="UniProtKB">
        <authorList>
            <consortium name="RefSeq"/>
        </authorList>
    </citation>
    <scope>IDENTIFICATION</scope>
</reference>
<keyword evidence="2" id="KW-1185">Reference proteome</keyword>
<proteinExistence type="predicted"/>
<name>A0ABM5DSI7_VICPA</name>
<feature type="compositionally biased region" description="Basic and acidic residues" evidence="1">
    <location>
        <begin position="218"/>
        <end position="227"/>
    </location>
</feature>
<evidence type="ECO:0000256" key="1">
    <source>
        <dbReference type="SAM" id="MobiDB-lite"/>
    </source>
</evidence>
<accession>A0ABM5DSI7</accession>
<evidence type="ECO:0000313" key="3">
    <source>
        <dbReference type="RefSeq" id="XP_072823871.1"/>
    </source>
</evidence>
<dbReference type="RefSeq" id="XP_072823871.1">
    <property type="nucleotide sequence ID" value="XM_072967770.1"/>
</dbReference>
<dbReference type="GeneID" id="116281933"/>